<dbReference type="Gramene" id="Jr01_22270_p2">
    <property type="protein sequence ID" value="cds.Jr01_22270_p2"/>
    <property type="gene ID" value="Jr01_22270"/>
</dbReference>
<evidence type="ECO:0008006" key="3">
    <source>
        <dbReference type="Google" id="ProtNLM"/>
    </source>
</evidence>
<gene>
    <name evidence="1" type="ORF">F2P56_002056</name>
</gene>
<dbReference type="Proteomes" id="UP000619265">
    <property type="component" value="Unassembled WGS sequence"/>
</dbReference>
<reference evidence="1" key="2">
    <citation type="submission" date="2020-03" db="EMBL/GenBank/DDBJ databases">
        <title>Walnut 2.0.</title>
        <authorList>
            <person name="Marrano A."/>
            <person name="Britton M."/>
            <person name="Zimin A.V."/>
            <person name="Zaini P.A."/>
            <person name="Workman R."/>
            <person name="Puiu D."/>
            <person name="Bianco L."/>
            <person name="Allen B.J."/>
            <person name="Troggio M."/>
            <person name="Leslie C.A."/>
            <person name="Timp W."/>
            <person name="Dendekar A."/>
            <person name="Salzberg S.L."/>
            <person name="Neale D.B."/>
        </authorList>
    </citation>
    <scope>NUCLEOTIDE SEQUENCE</scope>
    <source>
        <tissue evidence="1">Leaves</tissue>
    </source>
</reference>
<sequence>MVVTTCELVWLQQLLHDLSISHTVPMTLYCDNQSALYIAHNPVFHERTKHIDVDSHIVRDKLRFGLLTTTHLPYFEQIANIFTKAMGSNIFHHLLCKLGIIDLHGPT</sequence>
<reference evidence="1" key="1">
    <citation type="submission" date="2015-10" db="EMBL/GenBank/DDBJ databases">
        <authorList>
            <person name="Martinez-Garcia P.J."/>
            <person name="Crepeau M.W."/>
            <person name="Puiu D."/>
            <person name="Gonzalez-Ibeas D."/>
            <person name="Whalen J."/>
            <person name="Stevens K."/>
            <person name="Paul R."/>
            <person name="Butterfield T."/>
            <person name="Britton M."/>
            <person name="Reagan R."/>
            <person name="Chakraborty S."/>
            <person name="Walawage S.L."/>
            <person name="Vasquez-Gross H.A."/>
            <person name="Cardeno C."/>
            <person name="Famula R."/>
            <person name="Pratt K."/>
            <person name="Kuruganti S."/>
            <person name="Aradhya M.K."/>
            <person name="Leslie C.A."/>
            <person name="Dandekar A.M."/>
            <person name="Salzberg S.L."/>
            <person name="Wegrzyn J.L."/>
            <person name="Langley C.H."/>
            <person name="Neale D.B."/>
        </authorList>
    </citation>
    <scope>NUCLEOTIDE SEQUENCE</scope>
    <source>
        <tissue evidence="1">Leaves</tissue>
    </source>
</reference>
<proteinExistence type="predicted"/>
<dbReference type="CDD" id="cd09272">
    <property type="entry name" value="RNase_HI_RT_Ty1"/>
    <property type="match status" value="1"/>
</dbReference>
<name>A0A834D4M9_JUGRE</name>
<evidence type="ECO:0000313" key="1">
    <source>
        <dbReference type="EMBL" id="KAF5481404.1"/>
    </source>
</evidence>
<organism evidence="1 2">
    <name type="scientific">Juglans regia</name>
    <name type="common">English walnut</name>
    <dbReference type="NCBI Taxonomy" id="51240"/>
    <lineage>
        <taxon>Eukaryota</taxon>
        <taxon>Viridiplantae</taxon>
        <taxon>Streptophyta</taxon>
        <taxon>Embryophyta</taxon>
        <taxon>Tracheophyta</taxon>
        <taxon>Spermatophyta</taxon>
        <taxon>Magnoliopsida</taxon>
        <taxon>eudicotyledons</taxon>
        <taxon>Gunneridae</taxon>
        <taxon>Pentapetalae</taxon>
        <taxon>rosids</taxon>
        <taxon>fabids</taxon>
        <taxon>Fagales</taxon>
        <taxon>Juglandaceae</taxon>
        <taxon>Juglans</taxon>
    </lineage>
</organism>
<dbReference type="PANTHER" id="PTHR11439:SF498">
    <property type="entry name" value="DNAK FAMILY PROTEIN"/>
    <property type="match status" value="1"/>
</dbReference>
<dbReference type="AlphaFoldDB" id="A0A834D4M9"/>
<dbReference type="PANTHER" id="PTHR11439">
    <property type="entry name" value="GAG-POL-RELATED RETROTRANSPOSON"/>
    <property type="match status" value="1"/>
</dbReference>
<protein>
    <recommendedName>
        <fullName evidence="3">Secreted RxLR effector protein 161-like</fullName>
    </recommendedName>
</protein>
<evidence type="ECO:0000313" key="2">
    <source>
        <dbReference type="Proteomes" id="UP000619265"/>
    </source>
</evidence>
<comment type="caution">
    <text evidence="1">The sequence shown here is derived from an EMBL/GenBank/DDBJ whole genome shotgun (WGS) entry which is preliminary data.</text>
</comment>
<dbReference type="EMBL" id="LIHL02000001">
    <property type="protein sequence ID" value="KAF5481404.1"/>
    <property type="molecule type" value="Genomic_DNA"/>
</dbReference>
<accession>A0A834D4M9</accession>